<dbReference type="InterPro" id="IPR044429">
    <property type="entry name" value="SETD4_SET"/>
</dbReference>
<dbReference type="InterPro" id="IPR001214">
    <property type="entry name" value="SET_dom"/>
</dbReference>
<dbReference type="Proteomes" id="UP001143981">
    <property type="component" value="Unassembled WGS sequence"/>
</dbReference>
<dbReference type="CDD" id="cd19177">
    <property type="entry name" value="SET_SETD4"/>
    <property type="match status" value="1"/>
</dbReference>
<organism evidence="2 3">
    <name type="scientific">Coemansia biformis</name>
    <dbReference type="NCBI Taxonomy" id="1286918"/>
    <lineage>
        <taxon>Eukaryota</taxon>
        <taxon>Fungi</taxon>
        <taxon>Fungi incertae sedis</taxon>
        <taxon>Zoopagomycota</taxon>
        <taxon>Kickxellomycotina</taxon>
        <taxon>Kickxellomycetes</taxon>
        <taxon>Kickxellales</taxon>
        <taxon>Kickxellaceae</taxon>
        <taxon>Coemansia</taxon>
    </lineage>
</organism>
<comment type="caution">
    <text evidence="2">The sequence shown here is derived from an EMBL/GenBank/DDBJ whole genome shotgun (WGS) entry which is preliminary data.</text>
</comment>
<reference evidence="2" key="1">
    <citation type="submission" date="2022-07" db="EMBL/GenBank/DDBJ databases">
        <title>Phylogenomic reconstructions and comparative analyses of Kickxellomycotina fungi.</title>
        <authorList>
            <person name="Reynolds N.K."/>
            <person name="Stajich J.E."/>
            <person name="Barry K."/>
            <person name="Grigoriev I.V."/>
            <person name="Crous P."/>
            <person name="Smith M.E."/>
        </authorList>
    </citation>
    <scope>NUCLEOTIDE SEQUENCE</scope>
    <source>
        <strain evidence="2">BCRC 34381</strain>
    </source>
</reference>
<dbReference type="PANTHER" id="PTHR13271:SF151">
    <property type="entry name" value="SET DOMAIN-CONTAINING PROTEIN 4"/>
    <property type="match status" value="1"/>
</dbReference>
<proteinExistence type="predicted"/>
<evidence type="ECO:0000313" key="3">
    <source>
        <dbReference type="Proteomes" id="UP001143981"/>
    </source>
</evidence>
<evidence type="ECO:0000259" key="1">
    <source>
        <dbReference type="PROSITE" id="PS50280"/>
    </source>
</evidence>
<feature type="domain" description="SET" evidence="1">
    <location>
        <begin position="4"/>
        <end position="243"/>
    </location>
</feature>
<accession>A0A9W7YAC9</accession>
<dbReference type="PANTHER" id="PTHR13271">
    <property type="entry name" value="UNCHARACTERIZED PUTATIVE METHYLTRANSFERASE"/>
    <property type="match status" value="1"/>
</dbReference>
<dbReference type="PROSITE" id="PS50280">
    <property type="entry name" value="SET"/>
    <property type="match status" value="1"/>
</dbReference>
<dbReference type="AlphaFoldDB" id="A0A9W7YAC9"/>
<evidence type="ECO:0000313" key="2">
    <source>
        <dbReference type="EMBL" id="KAJ1727282.1"/>
    </source>
</evidence>
<protein>
    <recommendedName>
        <fullName evidence="1">SET domain-containing protein</fullName>
    </recommendedName>
</protein>
<name>A0A9W7YAC9_9FUNG</name>
<dbReference type="Pfam" id="PF00856">
    <property type="entry name" value="SET"/>
    <property type="match status" value="1"/>
</dbReference>
<dbReference type="InterPro" id="IPR050600">
    <property type="entry name" value="SETD3_SETD6_MTase"/>
</dbReference>
<dbReference type="Gene3D" id="3.90.1410.10">
    <property type="entry name" value="set domain protein methyltransferase, domain 1"/>
    <property type="match status" value="1"/>
</dbReference>
<dbReference type="SUPFAM" id="SSF82199">
    <property type="entry name" value="SET domain"/>
    <property type="match status" value="1"/>
</dbReference>
<dbReference type="InterPro" id="IPR046341">
    <property type="entry name" value="SET_dom_sf"/>
</dbReference>
<keyword evidence="3" id="KW-1185">Reference proteome</keyword>
<dbReference type="OrthoDB" id="341421at2759"/>
<sequence length="434" mass="48048">MPKTKLALAYFPETFRGMMATTEIRPGEDLVRVPERLLMTASRVRRATLARARAPRAGEHGSWRLSEHQALTYWVYSEAAAPRPSAWSAYIRTIPADFGSVPLSALSGDRPSDAVSTSTPAERWTAAHLPRPVARRVAEQQERLFGDWTRTRAALAAIGVAPPASWRRFVWAWLAVNTRCIHLGRPADAGGNQDTIALAPVLDMLNHSHHANTTTCYDAASGQFVIQTHRRYQKGDEVFISYGPHDNCFLLAEYGFVAACNPYQTIELDHELSAWADTAPELRASTGGDGRLVDILRHRGLWGEFTLSLDDSEPSYRLQAALRLLLAAGKRGTDTTSAVAQWERWRRGEQLSGPGEVAATAAMRQWLGRTCGEVARCSGQMVREAQEAAGASWSVPLEQQPSAEHSRPHRFLAHCLSVVWLETNRIALQWAHAT</sequence>
<gene>
    <name evidence="2" type="ORF">LPJ61_004654</name>
</gene>
<dbReference type="EMBL" id="JANBOI010001154">
    <property type="protein sequence ID" value="KAJ1727282.1"/>
    <property type="molecule type" value="Genomic_DNA"/>
</dbReference>
<dbReference type="GO" id="GO:0016279">
    <property type="term" value="F:protein-lysine N-methyltransferase activity"/>
    <property type="evidence" value="ECO:0007669"/>
    <property type="project" value="InterPro"/>
</dbReference>